<accession>A0A0W8D9Y6</accession>
<name>A0A0W8D9Y6_PHYNI</name>
<sequence>MFMSDKSHRYGSKLFMLCDAQTAYCHRFSSNLLSMSKTRPTSIPGGSFVFSRSGAVPAMTSCLWWDRNPIYYLCTGCVMTSSTIERKIKRIRVGCLQLVNDYQNWMGGVDRHDPLRLQNYSLEMSTRFTKYYKGLFLDFLDLALVNAFLTHKEAAKIKGTVAMKRSDWFTVLQNQLLQPKAENFAGIQATAPSSRQKRRGTPVRHAHVLKHSEGWVTVTGV</sequence>
<comment type="caution">
    <text evidence="1">The sequence shown here is derived from an EMBL/GenBank/DDBJ whole genome shotgun (WGS) entry which is preliminary data.</text>
</comment>
<gene>
    <name evidence="1" type="ORF">AM588_10004109</name>
</gene>
<evidence type="ECO:0000313" key="1">
    <source>
        <dbReference type="EMBL" id="KUF93207.1"/>
    </source>
</evidence>
<organism evidence="1 2">
    <name type="scientific">Phytophthora nicotianae</name>
    <name type="common">Potato buckeye rot agent</name>
    <name type="synonym">Phytophthora parasitica</name>
    <dbReference type="NCBI Taxonomy" id="4792"/>
    <lineage>
        <taxon>Eukaryota</taxon>
        <taxon>Sar</taxon>
        <taxon>Stramenopiles</taxon>
        <taxon>Oomycota</taxon>
        <taxon>Peronosporomycetes</taxon>
        <taxon>Peronosporales</taxon>
        <taxon>Peronosporaceae</taxon>
        <taxon>Phytophthora</taxon>
    </lineage>
</organism>
<dbReference type="EMBL" id="LNFP01000405">
    <property type="protein sequence ID" value="KUF93207.1"/>
    <property type="molecule type" value="Genomic_DNA"/>
</dbReference>
<dbReference type="PANTHER" id="PTHR46599">
    <property type="entry name" value="PIGGYBAC TRANSPOSABLE ELEMENT-DERIVED PROTEIN 4"/>
    <property type="match status" value="1"/>
</dbReference>
<dbReference type="Proteomes" id="UP000054636">
    <property type="component" value="Unassembled WGS sequence"/>
</dbReference>
<proteinExistence type="predicted"/>
<dbReference type="PANTHER" id="PTHR46599:SF3">
    <property type="entry name" value="PIGGYBAC TRANSPOSABLE ELEMENT-DERIVED PROTEIN 4"/>
    <property type="match status" value="1"/>
</dbReference>
<evidence type="ECO:0000313" key="2">
    <source>
        <dbReference type="Proteomes" id="UP000054636"/>
    </source>
</evidence>
<evidence type="ECO:0008006" key="3">
    <source>
        <dbReference type="Google" id="ProtNLM"/>
    </source>
</evidence>
<dbReference type="AlphaFoldDB" id="A0A0W8D9Y6"/>
<protein>
    <recommendedName>
        <fullName evidence="3">PiggyBac transposable element-derived protein domain-containing protein</fullName>
    </recommendedName>
</protein>
<reference evidence="1 2" key="1">
    <citation type="submission" date="2015-11" db="EMBL/GenBank/DDBJ databases">
        <title>Genomes and virulence difference between two physiological races of Phytophthora nicotianae.</title>
        <authorList>
            <person name="Liu H."/>
            <person name="Ma X."/>
            <person name="Yu H."/>
            <person name="Fang D."/>
            <person name="Li Y."/>
            <person name="Wang X."/>
            <person name="Wang W."/>
            <person name="Dong Y."/>
            <person name="Xiao B."/>
        </authorList>
    </citation>
    <scope>NUCLEOTIDE SEQUENCE [LARGE SCALE GENOMIC DNA]</scope>
    <source>
        <strain evidence="2">race 1</strain>
    </source>
</reference>